<dbReference type="PANTHER" id="PTHR13489:SF0">
    <property type="entry name" value="MINI-CHROMOSOME MAINTENANCE COMPLEX-BINDING PROTEIN"/>
    <property type="match status" value="1"/>
</dbReference>
<comment type="subcellular location">
    <subcellularLocation>
        <location evidence="1">Nucleus</location>
    </subcellularLocation>
</comment>
<evidence type="ECO:0000256" key="1">
    <source>
        <dbReference type="ARBA" id="ARBA00004123"/>
    </source>
</evidence>
<protein>
    <recommendedName>
        <fullName evidence="4">Mini-chromosome maintenance complex-binding protein</fullName>
    </recommendedName>
</protein>
<accession>A0A1B9I121</accession>
<gene>
    <name evidence="3" type="ORF">I206_04930</name>
</gene>
<reference evidence="3" key="1">
    <citation type="submission" date="2013-07" db="EMBL/GenBank/DDBJ databases">
        <title>The Genome Sequence of Cryptococcus pinus CBS10737.</title>
        <authorList>
            <consortium name="The Broad Institute Genome Sequencing Platform"/>
            <person name="Cuomo C."/>
            <person name="Litvintseva A."/>
            <person name="Chen Y."/>
            <person name="Heitman J."/>
            <person name="Sun S."/>
            <person name="Springer D."/>
            <person name="Dromer F."/>
            <person name="Young S.K."/>
            <person name="Zeng Q."/>
            <person name="Gargeya S."/>
            <person name="Fitzgerald M."/>
            <person name="Abouelleil A."/>
            <person name="Alvarado L."/>
            <person name="Berlin A.M."/>
            <person name="Chapman S.B."/>
            <person name="Dewar J."/>
            <person name="Goldberg J."/>
            <person name="Griggs A."/>
            <person name="Gujja S."/>
            <person name="Hansen M."/>
            <person name="Howarth C."/>
            <person name="Imamovic A."/>
            <person name="Larimer J."/>
            <person name="McCowan C."/>
            <person name="Murphy C."/>
            <person name="Pearson M."/>
            <person name="Priest M."/>
            <person name="Roberts A."/>
            <person name="Saif S."/>
            <person name="Shea T."/>
            <person name="Sykes S."/>
            <person name="Wortman J."/>
            <person name="Nusbaum C."/>
            <person name="Birren B."/>
        </authorList>
    </citation>
    <scope>NUCLEOTIDE SEQUENCE [LARGE SCALE GENOMIC DNA]</scope>
    <source>
        <strain evidence="3">CBS 10737</strain>
    </source>
</reference>
<dbReference type="EMBL" id="KI894012">
    <property type="protein sequence ID" value="OCF49242.1"/>
    <property type="molecule type" value="Genomic_DNA"/>
</dbReference>
<keyword evidence="2" id="KW-0539">Nucleus</keyword>
<name>A0A1B9I121_9TREE</name>
<sequence>MLDVHEIIRTACREHDHDIESLIDLEQYVSKINTQLSDPSNIGRLGKSTEPLELVSFRCLLQDTGYPMEVYLPGEHPEGEVDWSKLKERWVGWGVEIPGEQSWVGGDMQSVPGSLPAAVHTKYPLPDRKGDYVGALIKVYDDVAFRPSSTHHFIGILSSSPLPSNEPEATEVVPTLHVLKIIDEEIEETVEDVREEIVDYLASAFSPPDRLAGEYLLLLLLSSPTARPAAMTPLGTLAINFRRKDESATANFNQIVQSIAPRVVPLPLSIQMLHSHPFLPSSTDSSSLDAGLLQLSEGTVLVVEEDAMGSGGQLNEKAVKNLKALAECITEQRVRYEYPYMEGLKMDSAIKVVVLSQGKTLLPVDIDVIVKGSHENAPIAPGSLQTLRRYLAKVSSRQHAAKLHIPDEIGEVIQEGFVQGRKENAETAEETLKRRMKVARLLALSYTEARLTKEVWQRTLQLDEEVMSRRL</sequence>
<evidence type="ECO:0000313" key="3">
    <source>
        <dbReference type="EMBL" id="OCF49242.1"/>
    </source>
</evidence>
<dbReference type="AlphaFoldDB" id="A0A1B9I121"/>
<dbReference type="STRING" id="1296096.A0A1B9I121"/>
<organism evidence="3">
    <name type="scientific">Kwoniella pini CBS 10737</name>
    <dbReference type="NCBI Taxonomy" id="1296096"/>
    <lineage>
        <taxon>Eukaryota</taxon>
        <taxon>Fungi</taxon>
        <taxon>Dikarya</taxon>
        <taxon>Basidiomycota</taxon>
        <taxon>Agaricomycotina</taxon>
        <taxon>Tremellomycetes</taxon>
        <taxon>Tremellales</taxon>
        <taxon>Cryptococcaceae</taxon>
        <taxon>Kwoniella</taxon>
    </lineage>
</organism>
<dbReference type="InterPro" id="IPR019140">
    <property type="entry name" value="MCM_complex-bd"/>
</dbReference>
<dbReference type="GO" id="GO:0005634">
    <property type="term" value="C:nucleus"/>
    <property type="evidence" value="ECO:0007669"/>
    <property type="project" value="UniProtKB-SubCell"/>
</dbReference>
<proteinExistence type="predicted"/>
<dbReference type="OrthoDB" id="329666at2759"/>
<dbReference type="GO" id="GO:0003682">
    <property type="term" value="F:chromatin binding"/>
    <property type="evidence" value="ECO:0007669"/>
    <property type="project" value="TreeGrafter"/>
</dbReference>
<dbReference type="GO" id="GO:0006261">
    <property type="term" value="P:DNA-templated DNA replication"/>
    <property type="evidence" value="ECO:0007669"/>
    <property type="project" value="TreeGrafter"/>
</dbReference>
<reference evidence="3" key="2">
    <citation type="submission" date="2016-07" db="EMBL/GenBank/DDBJ databases">
        <title>Evolution of pathogenesis and genome organization in the Tremellales.</title>
        <authorList>
            <person name="Cuomo C."/>
            <person name="Litvintseva A."/>
            <person name="Heitman J."/>
            <person name="Chen Y."/>
            <person name="Sun S."/>
            <person name="Springer D."/>
            <person name="Dromer F."/>
            <person name="Young S."/>
            <person name="Zeng Q."/>
            <person name="Chapman S."/>
            <person name="Gujja S."/>
            <person name="Saif S."/>
            <person name="Birren B."/>
        </authorList>
    </citation>
    <scope>NUCLEOTIDE SEQUENCE</scope>
    <source>
        <strain evidence="3">CBS 10737</strain>
    </source>
</reference>
<evidence type="ECO:0008006" key="4">
    <source>
        <dbReference type="Google" id="ProtNLM"/>
    </source>
</evidence>
<evidence type="ECO:0000256" key="2">
    <source>
        <dbReference type="ARBA" id="ARBA00023242"/>
    </source>
</evidence>
<dbReference type="Pfam" id="PF09739">
    <property type="entry name" value="MCM_bind"/>
    <property type="match status" value="1"/>
</dbReference>
<dbReference type="PANTHER" id="PTHR13489">
    <property type="entry name" value="MINI-CHROMOSOME MAINTENANCE COMPLEX-BINDING PROTEIN"/>
    <property type="match status" value="1"/>
</dbReference>